<evidence type="ECO:0000313" key="1">
    <source>
        <dbReference type="EMBL" id="CAI9169274.1"/>
    </source>
</evidence>
<proteinExistence type="predicted"/>
<sequence length="197" mass="21254">MEEKQDSSRAVKERLNFKKVQLITRVTSYKKIREKENRTTNIGFEFCCQHLEVSPSAPCCVSPSITEGDKWVQKERNGNSRTPAVDYAQRTLSPRALGGAAVGISPGLQQVGQGSRVSSAAQLTPQTAAPCAASLYTRAAIFLRCASCMAFVDTIPGAEGLTRPFRTRNAGVKGLVGGFCCRTLGASETRKHQGEKG</sequence>
<dbReference type="Proteomes" id="UP001176941">
    <property type="component" value="Chromosome 29"/>
</dbReference>
<gene>
    <name evidence="1" type="ORF">MRATA1EN1_LOCUS18236</name>
</gene>
<dbReference type="EMBL" id="OX459965">
    <property type="protein sequence ID" value="CAI9169274.1"/>
    <property type="molecule type" value="Genomic_DNA"/>
</dbReference>
<keyword evidence="2" id="KW-1185">Reference proteome</keyword>
<protein>
    <submittedName>
        <fullName evidence="1">Uncharacterized protein</fullName>
    </submittedName>
</protein>
<name>A0ABN8ZBI5_RANTA</name>
<reference evidence="1" key="1">
    <citation type="submission" date="2023-04" db="EMBL/GenBank/DDBJ databases">
        <authorList>
            <consortium name="ELIXIR-Norway"/>
        </authorList>
    </citation>
    <scope>NUCLEOTIDE SEQUENCE [LARGE SCALE GENOMIC DNA]</scope>
</reference>
<accession>A0ABN8ZBI5</accession>
<organism evidence="1 2">
    <name type="scientific">Rangifer tarandus platyrhynchus</name>
    <name type="common">Svalbard reindeer</name>
    <dbReference type="NCBI Taxonomy" id="3082113"/>
    <lineage>
        <taxon>Eukaryota</taxon>
        <taxon>Metazoa</taxon>
        <taxon>Chordata</taxon>
        <taxon>Craniata</taxon>
        <taxon>Vertebrata</taxon>
        <taxon>Euteleostomi</taxon>
        <taxon>Mammalia</taxon>
        <taxon>Eutheria</taxon>
        <taxon>Laurasiatheria</taxon>
        <taxon>Artiodactyla</taxon>
        <taxon>Ruminantia</taxon>
        <taxon>Pecora</taxon>
        <taxon>Cervidae</taxon>
        <taxon>Odocoileinae</taxon>
        <taxon>Rangifer</taxon>
    </lineage>
</organism>
<evidence type="ECO:0000313" key="2">
    <source>
        <dbReference type="Proteomes" id="UP001176941"/>
    </source>
</evidence>